<accession>A0ACC3TBD4</accession>
<sequence length="755" mass="87002">MEFRSVPMANEFFTRVFGHGSIYQTLQHEDANFYQEPDIEAHFGELSNDADGNLQYSAGDSSAGVPSSFGGSSHNLQRSDNDISESRALKRSDDGYYVNKTKVSEGEPEASNETADVGDDDDVPASLMYEIPHPQSKYRRGGENWHPSPAELSFRFSKNSWFGPPGTSYPLPPAPIDLPAPPANIKAPQGINLESSYMPSYPTGQNSGTLHLNLPPPPSRIGDTLVNRPNHRQQEDEATHQARFGLNDPRERALWKWANVENLDNFLQEVYDYYLGNGIYSITLSRIINLATLAFVVGFSTYLSSCIDYSLIRSSTKLTEIQVPECMSQLGWFKTFCLWVLSLVWFLKLAQYIIDLRRLSDLRNFYRYLLYISDNELQTISWQQVARRLMALRDDNPITSNAIARQYLGFQSKQRMGEHDIANRIMRKENYFIAMINKDILDLTIPFPLLRNAQWLTRSLELNLSVCVMDFVFNEQGQVRATFLKDTHRKALAEGLRRRFIFAGVINIIFAPFIVAYLILLYFFRYFDEYHKNPSTIGSRQYSRLAEWKFREYNELYHIFRRRLNLSYYPASRYVDQFPKEKTTQIFRFIAFVAGAFAAILGIASVIDPDLFLGFEITKDRTVLFYIGVFGTILAVARGLIQEETLVFDPEANLRYVAEFTHYLPPEWNGRLHTDEVKNEFAQYYALKIVLLIQETASIILTPFVLWFSLTKSCDKIVDFFRECSLYVDGIGYVCCFAVFDFSKKPRLQNPRHRI</sequence>
<name>A0ACC3TBD4_LIPKO</name>
<dbReference type="EMBL" id="MU971336">
    <property type="protein sequence ID" value="KAK9241001.1"/>
    <property type="molecule type" value="Genomic_DNA"/>
</dbReference>
<reference evidence="2" key="1">
    <citation type="journal article" date="2024" name="Front. Bioeng. Biotechnol.">
        <title>Genome-scale model development and genomic sequencing of the oleaginous clade Lipomyces.</title>
        <authorList>
            <person name="Czajka J.J."/>
            <person name="Han Y."/>
            <person name="Kim J."/>
            <person name="Mondo S.J."/>
            <person name="Hofstad B.A."/>
            <person name="Robles A."/>
            <person name="Haridas S."/>
            <person name="Riley R."/>
            <person name="LaButti K."/>
            <person name="Pangilinan J."/>
            <person name="Andreopoulos W."/>
            <person name="Lipzen A."/>
            <person name="Yan J."/>
            <person name="Wang M."/>
            <person name="Ng V."/>
            <person name="Grigoriev I.V."/>
            <person name="Spatafora J.W."/>
            <person name="Magnuson J.K."/>
            <person name="Baker S.E."/>
            <person name="Pomraning K.R."/>
        </authorList>
    </citation>
    <scope>NUCLEOTIDE SEQUENCE [LARGE SCALE GENOMIC DNA]</scope>
    <source>
        <strain evidence="2">CBS 7786</strain>
    </source>
</reference>
<evidence type="ECO:0000313" key="1">
    <source>
        <dbReference type="EMBL" id="KAK9241001.1"/>
    </source>
</evidence>
<proteinExistence type="predicted"/>
<protein>
    <submittedName>
        <fullName evidence="1">Autophagy protein Apg9-domain-containing protein</fullName>
    </submittedName>
</protein>
<organism evidence="1 2">
    <name type="scientific">Lipomyces kononenkoae</name>
    <name type="common">Yeast</name>
    <dbReference type="NCBI Taxonomy" id="34357"/>
    <lineage>
        <taxon>Eukaryota</taxon>
        <taxon>Fungi</taxon>
        <taxon>Dikarya</taxon>
        <taxon>Ascomycota</taxon>
        <taxon>Saccharomycotina</taxon>
        <taxon>Lipomycetes</taxon>
        <taxon>Lipomycetales</taxon>
        <taxon>Lipomycetaceae</taxon>
        <taxon>Lipomyces</taxon>
    </lineage>
</organism>
<evidence type="ECO:0000313" key="2">
    <source>
        <dbReference type="Proteomes" id="UP001433508"/>
    </source>
</evidence>
<keyword evidence="2" id="KW-1185">Reference proteome</keyword>
<comment type="caution">
    <text evidence="1">The sequence shown here is derived from an EMBL/GenBank/DDBJ whole genome shotgun (WGS) entry which is preliminary data.</text>
</comment>
<gene>
    <name evidence="1" type="ORF">V1525DRAFT_352253</name>
</gene>
<dbReference type="Proteomes" id="UP001433508">
    <property type="component" value="Unassembled WGS sequence"/>
</dbReference>